<accession>A0A0G0RC63</accession>
<dbReference type="EMBL" id="LBYI01000012">
    <property type="protein sequence ID" value="KKR50309.1"/>
    <property type="molecule type" value="Genomic_DNA"/>
</dbReference>
<dbReference type="Pfam" id="PF13481">
    <property type="entry name" value="AAA_25"/>
    <property type="match status" value="1"/>
</dbReference>
<dbReference type="Gene3D" id="3.30.720.160">
    <property type="entry name" value="Bifunctional DNA primase/polymerase, N-terminal"/>
    <property type="match status" value="1"/>
</dbReference>
<evidence type="ECO:0000313" key="4">
    <source>
        <dbReference type="Proteomes" id="UP000034531"/>
    </source>
</evidence>
<dbReference type="AlphaFoldDB" id="A0A0G0RC63"/>
<feature type="domain" description="Primase C-terminal 1" evidence="1">
    <location>
        <begin position="185"/>
        <end position="252"/>
    </location>
</feature>
<evidence type="ECO:0008006" key="5">
    <source>
        <dbReference type="Google" id="ProtNLM"/>
    </source>
</evidence>
<proteinExistence type="predicted"/>
<dbReference type="SMART" id="SM00942">
    <property type="entry name" value="PriCT_1"/>
    <property type="match status" value="1"/>
</dbReference>
<dbReference type="Pfam" id="PF09250">
    <property type="entry name" value="Prim-Pol"/>
    <property type="match status" value="1"/>
</dbReference>
<dbReference type="CDD" id="cd04859">
    <property type="entry name" value="Prim_Pol"/>
    <property type="match status" value="1"/>
</dbReference>
<dbReference type="Gene3D" id="3.40.50.300">
    <property type="entry name" value="P-loop containing nucleotide triphosphate hydrolases"/>
    <property type="match status" value="1"/>
</dbReference>
<name>A0A0G0RC63_9BACT</name>
<gene>
    <name evidence="3" type="ORF">UT84_C0012G0012</name>
</gene>
<protein>
    <recommendedName>
        <fullName evidence="5">DNA primase/polymerase bifunctional N-terminal domain-containing protein</fullName>
    </recommendedName>
</protein>
<evidence type="ECO:0000259" key="2">
    <source>
        <dbReference type="SMART" id="SM00943"/>
    </source>
</evidence>
<dbReference type="Proteomes" id="UP000034531">
    <property type="component" value="Unassembled WGS sequence"/>
</dbReference>
<dbReference type="SUPFAM" id="SSF56747">
    <property type="entry name" value="Prim-pol domain"/>
    <property type="match status" value="1"/>
</dbReference>
<dbReference type="InterPro" id="IPR014820">
    <property type="entry name" value="PriCT_1"/>
</dbReference>
<organism evidence="3 4">
    <name type="scientific">Candidatus Curtissbacteria bacterium GW2011_GWA1_40_16</name>
    <dbReference type="NCBI Taxonomy" id="1618405"/>
    <lineage>
        <taxon>Bacteria</taxon>
        <taxon>Candidatus Curtissiibacteriota</taxon>
    </lineage>
</organism>
<dbReference type="InterPro" id="IPR015330">
    <property type="entry name" value="DNA_primase/pol_bifunc_N"/>
</dbReference>
<dbReference type="SMART" id="SM00943">
    <property type="entry name" value="Prim-Pol"/>
    <property type="match status" value="1"/>
</dbReference>
<comment type="caution">
    <text evidence="3">The sequence shown here is derived from an EMBL/GenBank/DDBJ whole genome shotgun (WGS) entry which is preliminary data.</text>
</comment>
<dbReference type="SUPFAM" id="SSF52540">
    <property type="entry name" value="P-loop containing nucleoside triphosphate hydrolases"/>
    <property type="match status" value="1"/>
</dbReference>
<dbReference type="PATRIC" id="fig|1618405.3.peg.551"/>
<reference evidence="3 4" key="1">
    <citation type="journal article" date="2015" name="Nature">
        <title>rRNA introns, odd ribosomes, and small enigmatic genomes across a large radiation of phyla.</title>
        <authorList>
            <person name="Brown C.T."/>
            <person name="Hug L.A."/>
            <person name="Thomas B.C."/>
            <person name="Sharon I."/>
            <person name="Castelle C.J."/>
            <person name="Singh A."/>
            <person name="Wilkins M.J."/>
            <person name="Williams K.H."/>
            <person name="Banfield J.F."/>
        </authorList>
    </citation>
    <scope>NUCLEOTIDE SEQUENCE [LARGE SCALE GENOMIC DNA]</scope>
</reference>
<evidence type="ECO:0000313" key="3">
    <source>
        <dbReference type="EMBL" id="KKR50309.1"/>
    </source>
</evidence>
<dbReference type="InterPro" id="IPR027417">
    <property type="entry name" value="P-loop_NTPase"/>
</dbReference>
<sequence>MNTPEHRQEVLNQALKYLEHGFSVIPVGRDKKPLIKSWAEYQNRKPTENEVRQWWFELEPAGVAIITGKISNLVVLDVEKGADMSSIVIPNTPTVATGGGGKHYYFKRPNKDIQNAARFMPLMDIRGDGGYVLTAPSLHVSGNNYEWITGLDTPLAEMPEWMDTKLQKTTSVQKKPLQTIGEWEDITHGVEEGRRHDAAVRIVGKLIAHIPRRDRDSVVLPLLEAWNERNTPPLPDDELWKIFDDIRERHEKGEAVNEYTPKERKLLTVADLLAYEPSSHPFLVDPLVPHRGISAISGHPGVGKSWVMLEVAKAVASGKPLFGKYPTLKGGVLIVDEEGGLDEMWKRVKMLDYTADMPIFFYIVNGFKLDNENDLARLIGTVRKNDISLVILDPYVALHSKPENSAEDTAKVMEAMQQFTIAGAAVLFVHHLRKDSIAKFGFGQALRGSSAILGRLDSLIVVRQLTNDDVSDELEIRHEKARRGRKEPVFQIPINWDNGKAVFGSPLEIEPAKRKVEVAIEAIAGMFEEDTELSRKEILAFTKKETGVGDKNASDGLRTMVKDKLLVEFQKGREKYYRLTIQESGAVGQSI</sequence>
<feature type="domain" description="DNA primase/polymerase bifunctional N-terminal" evidence="2">
    <location>
        <begin position="14"/>
        <end position="162"/>
    </location>
</feature>
<evidence type="ECO:0000259" key="1">
    <source>
        <dbReference type="SMART" id="SM00942"/>
    </source>
</evidence>
<dbReference type="Pfam" id="PF08708">
    <property type="entry name" value="PriCT_1"/>
    <property type="match status" value="1"/>
</dbReference>